<organism evidence="1">
    <name type="scientific">Arundo donax</name>
    <name type="common">Giant reed</name>
    <name type="synonym">Donax arundinaceus</name>
    <dbReference type="NCBI Taxonomy" id="35708"/>
    <lineage>
        <taxon>Eukaryota</taxon>
        <taxon>Viridiplantae</taxon>
        <taxon>Streptophyta</taxon>
        <taxon>Embryophyta</taxon>
        <taxon>Tracheophyta</taxon>
        <taxon>Spermatophyta</taxon>
        <taxon>Magnoliopsida</taxon>
        <taxon>Liliopsida</taxon>
        <taxon>Poales</taxon>
        <taxon>Poaceae</taxon>
        <taxon>PACMAD clade</taxon>
        <taxon>Arundinoideae</taxon>
        <taxon>Arundineae</taxon>
        <taxon>Arundo</taxon>
    </lineage>
</organism>
<protein>
    <submittedName>
        <fullName evidence="1">Uncharacterized protein</fullName>
    </submittedName>
</protein>
<dbReference type="EMBL" id="GBRH01244967">
    <property type="protein sequence ID" value="JAD52928.1"/>
    <property type="molecule type" value="Transcribed_RNA"/>
</dbReference>
<evidence type="ECO:0000313" key="1">
    <source>
        <dbReference type="EMBL" id="JAD52928.1"/>
    </source>
</evidence>
<accession>A0A0A9ASR4</accession>
<dbReference type="AlphaFoldDB" id="A0A0A9ASR4"/>
<proteinExistence type="predicted"/>
<name>A0A0A9ASR4_ARUDO</name>
<sequence length="18" mass="2180">MSHMDELDIHLFTVYKNS</sequence>
<reference evidence="1" key="2">
    <citation type="journal article" date="2015" name="Data Brief">
        <title>Shoot transcriptome of the giant reed, Arundo donax.</title>
        <authorList>
            <person name="Barrero R.A."/>
            <person name="Guerrero F.D."/>
            <person name="Moolhuijzen P."/>
            <person name="Goolsby J.A."/>
            <person name="Tidwell J."/>
            <person name="Bellgard S.E."/>
            <person name="Bellgard M.I."/>
        </authorList>
    </citation>
    <scope>NUCLEOTIDE SEQUENCE</scope>
    <source>
        <tissue evidence="1">Shoot tissue taken approximately 20 cm above the soil surface</tissue>
    </source>
</reference>
<reference evidence="1" key="1">
    <citation type="submission" date="2014-09" db="EMBL/GenBank/DDBJ databases">
        <authorList>
            <person name="Magalhaes I.L.F."/>
            <person name="Oliveira U."/>
            <person name="Santos F.R."/>
            <person name="Vidigal T.H.D.A."/>
            <person name="Brescovit A.D."/>
            <person name="Santos A.J."/>
        </authorList>
    </citation>
    <scope>NUCLEOTIDE SEQUENCE</scope>
    <source>
        <tissue evidence="1">Shoot tissue taken approximately 20 cm above the soil surface</tissue>
    </source>
</reference>